<evidence type="ECO:0000313" key="2">
    <source>
        <dbReference type="Proteomes" id="UP001063698"/>
    </source>
</evidence>
<keyword evidence="2" id="KW-1185">Reference proteome</keyword>
<evidence type="ECO:0000313" key="1">
    <source>
        <dbReference type="EMBL" id="UXD22241.1"/>
    </source>
</evidence>
<organism evidence="1 2">
    <name type="scientific">Ignicoccus pacificus DSM 13166</name>
    <dbReference type="NCBI Taxonomy" id="940294"/>
    <lineage>
        <taxon>Archaea</taxon>
        <taxon>Thermoproteota</taxon>
        <taxon>Thermoprotei</taxon>
        <taxon>Desulfurococcales</taxon>
        <taxon>Desulfurococcaceae</taxon>
        <taxon>Ignicoccus</taxon>
    </lineage>
</organism>
<protein>
    <submittedName>
        <fullName evidence="1">Uncharacterized protein</fullName>
    </submittedName>
</protein>
<name>A0A977KCA8_9CREN</name>
<reference evidence="1" key="1">
    <citation type="submission" date="2013-11" db="EMBL/GenBank/DDBJ databases">
        <title>Comparative genomics of Ignicoccus.</title>
        <authorList>
            <person name="Podar M."/>
        </authorList>
    </citation>
    <scope>NUCLEOTIDE SEQUENCE</scope>
    <source>
        <strain evidence="1">DSM 13166</strain>
    </source>
</reference>
<dbReference type="EMBL" id="CP006868">
    <property type="protein sequence ID" value="UXD22241.1"/>
    <property type="molecule type" value="Genomic_DNA"/>
</dbReference>
<proteinExistence type="predicted"/>
<dbReference type="Proteomes" id="UP001063698">
    <property type="component" value="Chromosome"/>
</dbReference>
<accession>A0A977KCA8</accession>
<dbReference type="KEGG" id="ipc:IPA_02830"/>
<dbReference type="AlphaFoldDB" id="A0A977KCA8"/>
<gene>
    <name evidence="1" type="ORF">IPA_02830</name>
</gene>
<sequence>MLLECNEEVAEKFVELLMEFQRRKSEGKRNELLRVSGVLKG</sequence>